<protein>
    <submittedName>
        <fullName evidence="2">Uncharacterized protein</fullName>
    </submittedName>
</protein>
<evidence type="ECO:0000313" key="3">
    <source>
        <dbReference type="Proteomes" id="UP000636709"/>
    </source>
</evidence>
<sequence>MTANSQDMVVRQSLFSTKRPRQRRRLC</sequence>
<proteinExistence type="predicted"/>
<evidence type="ECO:0000256" key="1">
    <source>
        <dbReference type="SAM" id="MobiDB-lite"/>
    </source>
</evidence>
<name>A0A835AJ90_9POAL</name>
<feature type="compositionally biased region" description="Basic residues" evidence="1">
    <location>
        <begin position="18"/>
        <end position="27"/>
    </location>
</feature>
<reference evidence="2" key="1">
    <citation type="submission" date="2020-07" db="EMBL/GenBank/DDBJ databases">
        <title>Genome sequence and genetic diversity analysis of an under-domesticated orphan crop, white fonio (Digitaria exilis).</title>
        <authorList>
            <person name="Bennetzen J.L."/>
            <person name="Chen S."/>
            <person name="Ma X."/>
            <person name="Wang X."/>
            <person name="Yssel A.E.J."/>
            <person name="Chaluvadi S.R."/>
            <person name="Johnson M."/>
            <person name="Gangashetty P."/>
            <person name="Hamidou F."/>
            <person name="Sanogo M.D."/>
            <person name="Zwaenepoel A."/>
            <person name="Wallace J."/>
            <person name="Van De Peer Y."/>
            <person name="Van Deynze A."/>
        </authorList>
    </citation>
    <scope>NUCLEOTIDE SEQUENCE</scope>
    <source>
        <tissue evidence="2">Leaves</tissue>
    </source>
</reference>
<gene>
    <name evidence="2" type="ORF">HU200_055353</name>
</gene>
<feature type="region of interest" description="Disordered" evidence="1">
    <location>
        <begin position="1"/>
        <end position="27"/>
    </location>
</feature>
<comment type="caution">
    <text evidence="2">The sequence shown here is derived from an EMBL/GenBank/DDBJ whole genome shotgun (WGS) entry which is preliminary data.</text>
</comment>
<keyword evidence="3" id="KW-1185">Reference proteome</keyword>
<evidence type="ECO:0000313" key="2">
    <source>
        <dbReference type="EMBL" id="KAF8663542.1"/>
    </source>
</evidence>
<dbReference type="EMBL" id="JACEFO010002367">
    <property type="protein sequence ID" value="KAF8663542.1"/>
    <property type="molecule type" value="Genomic_DNA"/>
</dbReference>
<dbReference type="AlphaFoldDB" id="A0A835AJ90"/>
<dbReference type="Proteomes" id="UP000636709">
    <property type="component" value="Unassembled WGS sequence"/>
</dbReference>
<accession>A0A835AJ90</accession>
<organism evidence="2 3">
    <name type="scientific">Digitaria exilis</name>
    <dbReference type="NCBI Taxonomy" id="1010633"/>
    <lineage>
        <taxon>Eukaryota</taxon>
        <taxon>Viridiplantae</taxon>
        <taxon>Streptophyta</taxon>
        <taxon>Embryophyta</taxon>
        <taxon>Tracheophyta</taxon>
        <taxon>Spermatophyta</taxon>
        <taxon>Magnoliopsida</taxon>
        <taxon>Liliopsida</taxon>
        <taxon>Poales</taxon>
        <taxon>Poaceae</taxon>
        <taxon>PACMAD clade</taxon>
        <taxon>Panicoideae</taxon>
        <taxon>Panicodae</taxon>
        <taxon>Paniceae</taxon>
        <taxon>Anthephorinae</taxon>
        <taxon>Digitaria</taxon>
    </lineage>
</organism>